<keyword evidence="1" id="KW-0732">Signal</keyword>
<reference evidence="2 3" key="1">
    <citation type="journal article" date="2015" name="Genome Announc.">
        <title>Genomes of Geoalkalibacter ferrihydriticus Z-0531T and Geoalkalibacter subterraneus Red1T, Two Haloalkaliphilic Metal-Reducing Deltaproteobacteria.</title>
        <authorList>
            <person name="Badalamenti J.P."/>
            <person name="Krajmalnik-Brown R."/>
            <person name="Torres C.I."/>
            <person name="Bond D.R."/>
        </authorList>
    </citation>
    <scope>NUCLEOTIDE SEQUENCE [LARGE SCALE GENOMIC DNA]</scope>
    <source>
        <strain evidence="2 3">Red1</strain>
        <plasmid evidence="3">Plasmid pGSUB1</plasmid>
    </source>
</reference>
<evidence type="ECO:0000313" key="2">
    <source>
        <dbReference type="EMBL" id="AJF08239.1"/>
    </source>
</evidence>
<evidence type="ECO:0000313" key="3">
    <source>
        <dbReference type="Proteomes" id="UP000035036"/>
    </source>
</evidence>
<geneLocation type="plasmid" evidence="2 3">
    <name>pGSUB1</name>
</geneLocation>
<dbReference type="RefSeq" id="WP_040202885.1">
    <property type="nucleotide sequence ID" value="NZ_CP010312.1"/>
</dbReference>
<feature type="signal peptide" evidence="1">
    <location>
        <begin position="1"/>
        <end position="23"/>
    </location>
</feature>
<dbReference type="AlphaFoldDB" id="A0A0B5FUB3"/>
<sequence length="382" mass="42285">MKRILILLTMIGSVLLLAQGVLAAAPPTSLDFGFNQELPVTQTNISSEYRLQLANVVVEGEAGEYLSLYEYTVETFDSSGNLVYGSSTWRDGRYLEGETVLFIWTQNAPGMHSVRVRVKNKGALDTEYIEATKTFEILPAPLPTVFDFGFDKTNPSMQVDTYPEYMVKFADVVFTGEAGGENVYYYEFSYETRSPTGEKIAGSFDYWERIELMQYRTALLLHADPGTYTITARLRNKLASDYVEVVKTFDVLVSDSPTAASLSIDGPVYQDTATTAQASVEGPGIYTYRFWHDSGSGYTLLSDWSSSPSVSIPASETAEVGTNQVKLEVQAQDSGSITVRTASYQVELGDNIPFKFDPPEKDDPAYAPELGKGRVFIMLEAY</sequence>
<gene>
    <name evidence="2" type="ORF">GSUB_17290</name>
</gene>
<keyword evidence="2" id="KW-0614">Plasmid</keyword>
<organism evidence="2 3">
    <name type="scientific">Geoalkalibacter subterraneus</name>
    <dbReference type="NCBI Taxonomy" id="483547"/>
    <lineage>
        <taxon>Bacteria</taxon>
        <taxon>Pseudomonadati</taxon>
        <taxon>Thermodesulfobacteriota</taxon>
        <taxon>Desulfuromonadia</taxon>
        <taxon>Desulfuromonadales</taxon>
        <taxon>Geoalkalibacteraceae</taxon>
        <taxon>Geoalkalibacter</taxon>
    </lineage>
</organism>
<name>A0A0B5FUB3_9BACT</name>
<accession>A0A0B5FUB3</accession>
<evidence type="ECO:0000256" key="1">
    <source>
        <dbReference type="SAM" id="SignalP"/>
    </source>
</evidence>
<proteinExistence type="predicted"/>
<keyword evidence="3" id="KW-1185">Reference proteome</keyword>
<dbReference type="HOGENOM" id="CLU_723124_0_0_7"/>
<dbReference type="Proteomes" id="UP000035036">
    <property type="component" value="Plasmid pGSUB1"/>
</dbReference>
<dbReference type="KEGG" id="gsb:GSUB_17290"/>
<dbReference type="EMBL" id="CP010312">
    <property type="protein sequence ID" value="AJF08239.1"/>
    <property type="molecule type" value="Genomic_DNA"/>
</dbReference>
<feature type="chain" id="PRO_5002117115" evidence="1">
    <location>
        <begin position="24"/>
        <end position="382"/>
    </location>
</feature>
<protein>
    <submittedName>
        <fullName evidence="2">Uncharacterized protein</fullName>
    </submittedName>
</protein>